<evidence type="ECO:0000256" key="3">
    <source>
        <dbReference type="ARBA" id="ARBA00022737"/>
    </source>
</evidence>
<dbReference type="GO" id="GO:0008270">
    <property type="term" value="F:zinc ion binding"/>
    <property type="evidence" value="ECO:0007669"/>
    <property type="project" value="UniProtKB-KW"/>
</dbReference>
<feature type="compositionally biased region" description="Basic and acidic residues" evidence="8">
    <location>
        <begin position="412"/>
        <end position="425"/>
    </location>
</feature>
<dbReference type="Ensembl" id="ENSHHUT00000029120.1">
    <property type="protein sequence ID" value="ENSHHUP00000027996.1"/>
    <property type="gene ID" value="ENSHHUG00000017784.1"/>
</dbReference>
<dbReference type="FunFam" id="3.30.160.60:FF:000110">
    <property type="entry name" value="Zinc finger protein-like"/>
    <property type="match status" value="1"/>
</dbReference>
<feature type="compositionally biased region" description="Polar residues" evidence="8">
    <location>
        <begin position="167"/>
        <end position="179"/>
    </location>
</feature>
<keyword evidence="4 7" id="KW-0863">Zinc-finger</keyword>
<proteinExistence type="predicted"/>
<feature type="compositionally biased region" description="Polar residues" evidence="8">
    <location>
        <begin position="376"/>
        <end position="385"/>
    </location>
</feature>
<evidence type="ECO:0000256" key="8">
    <source>
        <dbReference type="SAM" id="MobiDB-lite"/>
    </source>
</evidence>
<feature type="domain" description="C2H2-type" evidence="9">
    <location>
        <begin position="567"/>
        <end position="594"/>
    </location>
</feature>
<keyword evidence="2" id="KW-0479">Metal-binding</keyword>
<dbReference type="SUPFAM" id="SSF57667">
    <property type="entry name" value="beta-beta-alpha zinc fingers"/>
    <property type="match status" value="1"/>
</dbReference>
<dbReference type="InterPro" id="IPR036236">
    <property type="entry name" value="Znf_C2H2_sf"/>
</dbReference>
<dbReference type="InterPro" id="IPR013087">
    <property type="entry name" value="Znf_C2H2_type"/>
</dbReference>
<keyword evidence="3" id="KW-0677">Repeat</keyword>
<dbReference type="Proteomes" id="UP000314982">
    <property type="component" value="Unassembled WGS sequence"/>
</dbReference>
<sequence length="612" mass="66856">MIYHAQIASIMEVLANAAVAEICKLVDDDYAVFRLQITQSQKENRGLRRKLLEMKVARERVPVSRPNSFKIFDRYRGIARGEGHLTGGHRSFVKPAGHNTWRDDQPITVDEGSGTSTQHVIMIESADAEAAGPGVKQERSEGEEDLLHSRDIQTGESGAPPVAMEDPTTTPAQPRAQRSITEEEGPEVLLGKEGCEEGLGNPEGTMVMEDNQTTPPEPTEEPAEQHRTTHSLTESVDMEDGKPDLLLVKEETIEDGPESIYLLSGLKMEEQGGWLEANKYWVAVLDSLTQTGAAKGSQDDITEEARTRGDIVESAVHEDLLISCVTGGRDWTSEVADHKPWARIRTMDQKPSLFLPQSEPGPNLGGQRLHHIEHNQCTGGLNNLTPGGHQRDGGSSQGCSLQPRPFSSQSQCRDEAGPGADRDRPSCSYDTNTTVSMINRAGHPGLQPSQTVVGDPPDGSLLANLSSPSGSHLMPGDWVNRKPGSSLPQLPHGYPTNTDKVRMGVHHERYLAYNTAHNPNNTQTMTRGQGGSSKTNHLRVVAPASTSGVVGSQHGRPSVRTDTDMPYACPTCGKRFAEANYVKMHQTVHTLQVQTKLQELIRHRSVHNEEKS</sequence>
<keyword evidence="6" id="KW-0539">Nucleus</keyword>
<protein>
    <recommendedName>
        <fullName evidence="9">C2H2-type domain-containing protein</fullName>
    </recommendedName>
</protein>
<evidence type="ECO:0000256" key="4">
    <source>
        <dbReference type="ARBA" id="ARBA00022771"/>
    </source>
</evidence>
<comment type="subcellular location">
    <subcellularLocation>
        <location evidence="1">Nucleus</location>
    </subcellularLocation>
</comment>
<dbReference type="PROSITE" id="PS50157">
    <property type="entry name" value="ZINC_FINGER_C2H2_2"/>
    <property type="match status" value="1"/>
</dbReference>
<dbReference type="AlphaFoldDB" id="A0A4W5LP86"/>
<evidence type="ECO:0000256" key="5">
    <source>
        <dbReference type="ARBA" id="ARBA00022833"/>
    </source>
</evidence>
<keyword evidence="5" id="KW-0862">Zinc</keyword>
<accession>A0A4W5LP86</accession>
<dbReference type="PANTHER" id="PTHR24394">
    <property type="entry name" value="ZINC FINGER PROTEIN"/>
    <property type="match status" value="1"/>
</dbReference>
<organism evidence="10 11">
    <name type="scientific">Hucho hucho</name>
    <name type="common">huchen</name>
    <dbReference type="NCBI Taxonomy" id="62062"/>
    <lineage>
        <taxon>Eukaryota</taxon>
        <taxon>Metazoa</taxon>
        <taxon>Chordata</taxon>
        <taxon>Craniata</taxon>
        <taxon>Vertebrata</taxon>
        <taxon>Euteleostomi</taxon>
        <taxon>Actinopterygii</taxon>
        <taxon>Neopterygii</taxon>
        <taxon>Teleostei</taxon>
        <taxon>Protacanthopterygii</taxon>
        <taxon>Salmoniformes</taxon>
        <taxon>Salmonidae</taxon>
        <taxon>Salmoninae</taxon>
        <taxon>Hucho</taxon>
    </lineage>
</organism>
<evidence type="ECO:0000256" key="2">
    <source>
        <dbReference type="ARBA" id="ARBA00022723"/>
    </source>
</evidence>
<dbReference type="GO" id="GO:0005634">
    <property type="term" value="C:nucleus"/>
    <property type="evidence" value="ECO:0007669"/>
    <property type="project" value="UniProtKB-SubCell"/>
</dbReference>
<dbReference type="PANTHER" id="PTHR24394:SF44">
    <property type="entry name" value="ZINC FINGER PROTEIN 271-LIKE"/>
    <property type="match status" value="1"/>
</dbReference>
<dbReference type="PROSITE" id="PS00028">
    <property type="entry name" value="ZINC_FINGER_C2H2_1"/>
    <property type="match status" value="1"/>
</dbReference>
<evidence type="ECO:0000256" key="7">
    <source>
        <dbReference type="PROSITE-ProRule" id="PRU00042"/>
    </source>
</evidence>
<evidence type="ECO:0000313" key="11">
    <source>
        <dbReference type="Proteomes" id="UP000314982"/>
    </source>
</evidence>
<evidence type="ECO:0000313" key="10">
    <source>
        <dbReference type="Ensembl" id="ENSHHUP00000027996.1"/>
    </source>
</evidence>
<dbReference type="Gene3D" id="3.30.160.60">
    <property type="entry name" value="Classic Zinc Finger"/>
    <property type="match status" value="1"/>
</dbReference>
<keyword evidence="11" id="KW-1185">Reference proteome</keyword>
<feature type="compositionally biased region" description="Basic and acidic residues" evidence="8">
    <location>
        <begin position="136"/>
        <end position="153"/>
    </location>
</feature>
<feature type="compositionally biased region" description="Polar residues" evidence="8">
    <location>
        <begin position="393"/>
        <end position="411"/>
    </location>
</feature>
<reference evidence="10" key="2">
    <citation type="submission" date="2025-08" db="UniProtKB">
        <authorList>
            <consortium name="Ensembl"/>
        </authorList>
    </citation>
    <scope>IDENTIFICATION</scope>
</reference>
<reference evidence="11" key="1">
    <citation type="submission" date="2018-06" db="EMBL/GenBank/DDBJ databases">
        <title>Genome assembly of Danube salmon.</title>
        <authorList>
            <person name="Macqueen D.J."/>
            <person name="Gundappa M.K."/>
        </authorList>
    </citation>
    <scope>NUCLEOTIDE SEQUENCE [LARGE SCALE GENOMIC DNA]</scope>
</reference>
<name>A0A4W5LP86_9TELE</name>
<evidence type="ECO:0000256" key="6">
    <source>
        <dbReference type="ARBA" id="ARBA00023242"/>
    </source>
</evidence>
<evidence type="ECO:0000259" key="9">
    <source>
        <dbReference type="PROSITE" id="PS50157"/>
    </source>
</evidence>
<evidence type="ECO:0000256" key="1">
    <source>
        <dbReference type="ARBA" id="ARBA00004123"/>
    </source>
</evidence>
<dbReference type="GO" id="GO:0000981">
    <property type="term" value="F:DNA-binding transcription factor activity, RNA polymerase II-specific"/>
    <property type="evidence" value="ECO:0007669"/>
    <property type="project" value="TreeGrafter"/>
</dbReference>
<feature type="region of interest" description="Disordered" evidence="8">
    <location>
        <begin position="127"/>
        <end position="233"/>
    </location>
</feature>
<reference evidence="10" key="3">
    <citation type="submission" date="2025-09" db="UniProtKB">
        <authorList>
            <consortium name="Ensembl"/>
        </authorList>
    </citation>
    <scope>IDENTIFICATION</scope>
</reference>
<feature type="region of interest" description="Disordered" evidence="8">
    <location>
        <begin position="376"/>
        <end position="432"/>
    </location>
</feature>
<dbReference type="GeneTree" id="ENSGT01130000279394"/>